<dbReference type="SUPFAM" id="SSF56235">
    <property type="entry name" value="N-terminal nucleophile aminohydrolases (Ntn hydrolases)"/>
    <property type="match status" value="1"/>
</dbReference>
<accession>A0A6I3L510</accession>
<dbReference type="AlphaFoldDB" id="A0A6I3L510"/>
<dbReference type="GO" id="GO:0016787">
    <property type="term" value="F:hydrolase activity"/>
    <property type="evidence" value="ECO:0007669"/>
    <property type="project" value="UniProtKB-KW"/>
</dbReference>
<evidence type="ECO:0000313" key="4">
    <source>
        <dbReference type="EMBL" id="MTE16937.1"/>
    </source>
</evidence>
<comment type="caution">
    <text evidence="4">The sequence shown here is derived from an EMBL/GenBank/DDBJ whole genome shotgun (WGS) entry which is preliminary data.</text>
</comment>
<proteinExistence type="inferred from homology"/>
<evidence type="ECO:0000259" key="3">
    <source>
        <dbReference type="Pfam" id="PF02275"/>
    </source>
</evidence>
<feature type="domain" description="Choloylglycine hydrolase/NAAA C-terminal" evidence="3">
    <location>
        <begin position="1"/>
        <end position="63"/>
    </location>
</feature>
<dbReference type="InterPro" id="IPR029055">
    <property type="entry name" value="Ntn_hydrolases_N"/>
</dbReference>
<gene>
    <name evidence="4" type="ORF">GLP40_29880</name>
</gene>
<protein>
    <submittedName>
        <fullName evidence="4">Linear amide C-N hydrolase</fullName>
    </submittedName>
</protein>
<dbReference type="InterPro" id="IPR029132">
    <property type="entry name" value="CBAH/NAAA_C"/>
</dbReference>
<evidence type="ECO:0000256" key="2">
    <source>
        <dbReference type="ARBA" id="ARBA00022801"/>
    </source>
</evidence>
<dbReference type="EMBL" id="WMBB01000017">
    <property type="protein sequence ID" value="MTE16937.1"/>
    <property type="molecule type" value="Genomic_DNA"/>
</dbReference>
<dbReference type="PANTHER" id="PTHR35527">
    <property type="entry name" value="CHOLOYLGLYCINE HYDROLASE"/>
    <property type="match status" value="1"/>
</dbReference>
<name>A0A6I3L510_9NOCA</name>
<evidence type="ECO:0000313" key="5">
    <source>
        <dbReference type="Proteomes" id="UP000432464"/>
    </source>
</evidence>
<keyword evidence="5" id="KW-1185">Reference proteome</keyword>
<dbReference type="Pfam" id="PF02275">
    <property type="entry name" value="CBAH"/>
    <property type="match status" value="1"/>
</dbReference>
<reference evidence="4 5" key="1">
    <citation type="submission" date="2019-11" db="EMBL/GenBank/DDBJ databases">
        <title>Nocardia sp. nov. CT2-14 isolated from soil.</title>
        <authorList>
            <person name="Kanchanasin P."/>
            <person name="Tanasupawat S."/>
            <person name="Yuki M."/>
            <person name="Kudo T."/>
        </authorList>
    </citation>
    <scope>NUCLEOTIDE SEQUENCE [LARGE SCALE GENOMIC DNA]</scope>
    <source>
        <strain evidence="4 5">CT2-14</strain>
    </source>
</reference>
<sequence length="67" mass="7454">MQYFLDQFTSVDELVRDLAANPVHVRPVSAQGEVSTIHLAFEDTSGDSAIIEHVNGKPRVHHDRRSG</sequence>
<keyword evidence="2 4" id="KW-0378">Hydrolase</keyword>
<organism evidence="4 5">
    <name type="scientific">Nocardia aurantiaca</name>
    <dbReference type="NCBI Taxonomy" id="2675850"/>
    <lineage>
        <taxon>Bacteria</taxon>
        <taxon>Bacillati</taxon>
        <taxon>Actinomycetota</taxon>
        <taxon>Actinomycetes</taxon>
        <taxon>Mycobacteriales</taxon>
        <taxon>Nocardiaceae</taxon>
        <taxon>Nocardia</taxon>
    </lineage>
</organism>
<dbReference type="PANTHER" id="PTHR35527:SF2">
    <property type="entry name" value="HYDROLASE"/>
    <property type="match status" value="1"/>
</dbReference>
<dbReference type="Gene3D" id="3.60.60.10">
    <property type="entry name" value="Penicillin V Acylase, Chain A"/>
    <property type="match status" value="1"/>
</dbReference>
<comment type="similarity">
    <text evidence="1">Belongs to the peptidase C59 family.</text>
</comment>
<evidence type="ECO:0000256" key="1">
    <source>
        <dbReference type="ARBA" id="ARBA00006625"/>
    </source>
</evidence>
<dbReference type="InterPro" id="IPR052193">
    <property type="entry name" value="Peptidase_C59"/>
</dbReference>
<dbReference type="Proteomes" id="UP000432464">
    <property type="component" value="Unassembled WGS sequence"/>
</dbReference>